<dbReference type="Gene3D" id="3.40.50.720">
    <property type="entry name" value="NAD(P)-binding Rossmann-like Domain"/>
    <property type="match status" value="1"/>
</dbReference>
<evidence type="ECO:0000256" key="7">
    <source>
        <dbReference type="RuleBase" id="RU004473"/>
    </source>
</evidence>
<dbReference type="EMBL" id="FNPE01000001">
    <property type="protein sequence ID" value="SDX76242.1"/>
    <property type="molecule type" value="Genomic_DNA"/>
</dbReference>
<dbReference type="CDD" id="cd05246">
    <property type="entry name" value="dTDP_GD_SDR_e"/>
    <property type="match status" value="1"/>
</dbReference>
<dbReference type="NCBIfam" id="TIGR01181">
    <property type="entry name" value="dTDP_gluc_dehyt"/>
    <property type="match status" value="1"/>
</dbReference>
<dbReference type="Proteomes" id="UP000183417">
    <property type="component" value="Unassembled WGS sequence"/>
</dbReference>
<dbReference type="InterPro" id="IPR005888">
    <property type="entry name" value="dTDP_Gluc_deHydtase"/>
</dbReference>
<gene>
    <name evidence="9" type="ORF">SAMN05421547_101129</name>
</gene>
<dbReference type="GO" id="GO:0009225">
    <property type="term" value="P:nucleotide-sugar metabolic process"/>
    <property type="evidence" value="ECO:0007669"/>
    <property type="project" value="InterPro"/>
</dbReference>
<feature type="domain" description="NAD(P)-binding" evidence="8">
    <location>
        <begin position="3"/>
        <end position="323"/>
    </location>
</feature>
<evidence type="ECO:0000256" key="3">
    <source>
        <dbReference type="ARBA" id="ARBA00008178"/>
    </source>
</evidence>
<protein>
    <recommendedName>
        <fullName evidence="4 7">dTDP-glucose 4,6-dehydratase</fullName>
        <ecNumber evidence="4 7">4.2.1.46</ecNumber>
    </recommendedName>
</protein>
<evidence type="ECO:0000256" key="1">
    <source>
        <dbReference type="ARBA" id="ARBA00001539"/>
    </source>
</evidence>
<dbReference type="PANTHER" id="PTHR43000">
    <property type="entry name" value="DTDP-D-GLUCOSE 4,6-DEHYDRATASE-RELATED"/>
    <property type="match status" value="1"/>
</dbReference>
<comment type="similarity">
    <text evidence="3 7">Belongs to the NAD(P)-dependent epimerase/dehydratase family. dTDP-glucose dehydratase subfamily.</text>
</comment>
<dbReference type="RefSeq" id="WP_016446490.1">
    <property type="nucleotide sequence ID" value="NZ_CP069318.1"/>
</dbReference>
<dbReference type="Gene3D" id="3.90.25.10">
    <property type="entry name" value="UDP-galactose 4-epimerase, domain 1"/>
    <property type="match status" value="1"/>
</dbReference>
<evidence type="ECO:0000313" key="10">
    <source>
        <dbReference type="Proteomes" id="UP000183417"/>
    </source>
</evidence>
<comment type="cofactor">
    <cofactor evidence="2 7">
        <name>NAD(+)</name>
        <dbReference type="ChEBI" id="CHEBI:57540"/>
    </cofactor>
</comment>
<sequence length="356" mass="39464">MILVTGGAGFIGANFVLDWLAAGDEPVLNVDKLTYAGNLKSLESLQGDARHVFVQADIGDGEVLARLLAEHQPRAVVNFAAESHVDRSIHGPEDFIQTNVVGTFRLLEAVRGYWSALDAEARAAFRFLHVSTDEVYGSLAPAAPAFTEDHNYEPNSPYSASKAASDHLVRAWHHTYGLPVLTTNCSNNYGPLHFPEKLIPLMIVNALAGKPLPIYGDGMQVRDWLYVRDHCSAIRRVLEAGKLGETYNVGGWNEKPNVEIVNTVCALLDELRPKADGTSYAAQITYVKDRPGHDRRYAIDARKLERELGWKPAETFETGIRKTVQWYLDNPEWVADVQSGAYREWVSRQYTEGAGA</sequence>
<accession>A0A1H3EBV9</accession>
<evidence type="ECO:0000259" key="8">
    <source>
        <dbReference type="Pfam" id="PF16363"/>
    </source>
</evidence>
<evidence type="ECO:0000313" key="9">
    <source>
        <dbReference type="EMBL" id="SDX76242.1"/>
    </source>
</evidence>
<dbReference type="GO" id="GO:0008460">
    <property type="term" value="F:dTDP-glucose 4,6-dehydratase activity"/>
    <property type="evidence" value="ECO:0007669"/>
    <property type="project" value="UniProtKB-EC"/>
</dbReference>
<dbReference type="AlphaFoldDB" id="A0A1H3EBV9"/>
<keyword evidence="6 7" id="KW-0456">Lyase</keyword>
<organism evidence="9 10">
    <name type="scientific">Delftia lacustris</name>
    <dbReference type="NCBI Taxonomy" id="558537"/>
    <lineage>
        <taxon>Bacteria</taxon>
        <taxon>Pseudomonadati</taxon>
        <taxon>Pseudomonadota</taxon>
        <taxon>Betaproteobacteria</taxon>
        <taxon>Burkholderiales</taxon>
        <taxon>Comamonadaceae</taxon>
        <taxon>Delftia</taxon>
    </lineage>
</organism>
<dbReference type="InterPro" id="IPR016040">
    <property type="entry name" value="NAD(P)-bd_dom"/>
</dbReference>
<reference evidence="9 10" key="1">
    <citation type="submission" date="2016-10" db="EMBL/GenBank/DDBJ databases">
        <authorList>
            <person name="de Groot N.N."/>
        </authorList>
    </citation>
    <scope>NUCLEOTIDE SEQUENCE [LARGE SCALE GENOMIC DNA]</scope>
    <source>
        <strain evidence="9 10">LMG 24775</strain>
    </source>
</reference>
<comment type="catalytic activity">
    <reaction evidence="1 7">
        <text>dTDP-alpha-D-glucose = dTDP-4-dehydro-6-deoxy-alpha-D-glucose + H2O</text>
        <dbReference type="Rhea" id="RHEA:17221"/>
        <dbReference type="ChEBI" id="CHEBI:15377"/>
        <dbReference type="ChEBI" id="CHEBI:57477"/>
        <dbReference type="ChEBI" id="CHEBI:57649"/>
        <dbReference type="EC" id="4.2.1.46"/>
    </reaction>
</comment>
<dbReference type="InterPro" id="IPR036291">
    <property type="entry name" value="NAD(P)-bd_dom_sf"/>
</dbReference>
<dbReference type="SUPFAM" id="SSF51735">
    <property type="entry name" value="NAD(P)-binding Rossmann-fold domains"/>
    <property type="match status" value="1"/>
</dbReference>
<evidence type="ECO:0000256" key="4">
    <source>
        <dbReference type="ARBA" id="ARBA00011990"/>
    </source>
</evidence>
<dbReference type="GeneID" id="94694940"/>
<evidence type="ECO:0000256" key="5">
    <source>
        <dbReference type="ARBA" id="ARBA00023027"/>
    </source>
</evidence>
<dbReference type="Pfam" id="PF16363">
    <property type="entry name" value="GDP_Man_Dehyd"/>
    <property type="match status" value="1"/>
</dbReference>
<keyword evidence="5" id="KW-0520">NAD</keyword>
<proteinExistence type="inferred from homology"/>
<dbReference type="EC" id="4.2.1.46" evidence="4 7"/>
<evidence type="ECO:0000256" key="2">
    <source>
        <dbReference type="ARBA" id="ARBA00001911"/>
    </source>
</evidence>
<evidence type="ECO:0000256" key="6">
    <source>
        <dbReference type="ARBA" id="ARBA00023239"/>
    </source>
</evidence>
<name>A0A1H3EBV9_9BURK</name>